<name>A0ABQ0JVA1_9BACT</name>
<organism evidence="1 2">
    <name type="scientific">Candidatus Brocadia sinica JPN1</name>
    <dbReference type="NCBI Taxonomy" id="1197129"/>
    <lineage>
        <taxon>Bacteria</taxon>
        <taxon>Pseudomonadati</taxon>
        <taxon>Planctomycetota</taxon>
        <taxon>Candidatus Brocadiia</taxon>
        <taxon>Candidatus Brocadiales</taxon>
        <taxon>Candidatus Brocadiaceae</taxon>
        <taxon>Candidatus Brocadia</taxon>
    </lineage>
</organism>
<comment type="caution">
    <text evidence="1">The sequence shown here is derived from an EMBL/GenBank/DDBJ whole genome shotgun (WGS) entry which is preliminary data.</text>
</comment>
<reference evidence="2" key="1">
    <citation type="journal article" date="2015" name="Genome Announc.">
        <title>Draft Genome Sequence of an Anaerobic Ammonium-Oxidizing Bacterium, "Candidatus Brocadia sinica".</title>
        <authorList>
            <person name="Oshiki M."/>
            <person name="Shinyako-Hata K."/>
            <person name="Satoh H."/>
            <person name="Okabe S."/>
        </authorList>
    </citation>
    <scope>NUCLEOTIDE SEQUENCE [LARGE SCALE GENOMIC DNA]</scope>
    <source>
        <strain evidence="2">JPN1</strain>
    </source>
</reference>
<dbReference type="EMBL" id="BAFN01000001">
    <property type="protein sequence ID" value="GAN32628.1"/>
    <property type="molecule type" value="Genomic_DNA"/>
</dbReference>
<evidence type="ECO:0000313" key="2">
    <source>
        <dbReference type="Proteomes" id="UP000032309"/>
    </source>
</evidence>
<accession>A0ABQ0JVA1</accession>
<protein>
    <submittedName>
        <fullName evidence="1">Uncharacterized protein</fullName>
    </submittedName>
</protein>
<gene>
    <name evidence="1" type="ORF">BROSI_A1143</name>
</gene>
<evidence type="ECO:0000313" key="1">
    <source>
        <dbReference type="EMBL" id="GAN32628.1"/>
    </source>
</evidence>
<keyword evidence="2" id="KW-1185">Reference proteome</keyword>
<dbReference type="Proteomes" id="UP000032309">
    <property type="component" value="Unassembled WGS sequence"/>
</dbReference>
<sequence>MGLGFQFPPEYSNWAKVNFETSPMAKMLKEKKLKPQIVQMTKIKNLRFLEIIDHRSTETLKL</sequence>
<proteinExistence type="predicted"/>